<dbReference type="Proteomes" id="UP000002038">
    <property type="component" value="Unassembled WGS sequence"/>
</dbReference>
<sequence length="144" mass="16010">MYHGSRRRRFGEGSPRGPTQAAHWRIMAMATLPPIYDIPTIEPPPPYQQFERIPEAAPGTHEASSSRRRGMCGTGLDSSQRTTVDDYDDEDYSVTVSRMGESPVGGRARRTAGDHHPEGNEILIIPLQDQSSSSFSGHHRRAPR</sequence>
<feature type="region of interest" description="Disordered" evidence="1">
    <location>
        <begin position="1"/>
        <end position="21"/>
    </location>
</feature>
<feature type="region of interest" description="Disordered" evidence="1">
    <location>
        <begin position="37"/>
        <end position="144"/>
    </location>
</feature>
<accession>A0A179URS9</accession>
<proteinExistence type="predicted"/>
<gene>
    <name evidence="2" type="ORF">BDBG_05630</name>
</gene>
<organism evidence="2 3">
    <name type="scientific">Blastomyces gilchristii (strain SLH14081)</name>
    <name type="common">Blastomyces dermatitidis</name>
    <dbReference type="NCBI Taxonomy" id="559298"/>
    <lineage>
        <taxon>Eukaryota</taxon>
        <taxon>Fungi</taxon>
        <taxon>Dikarya</taxon>
        <taxon>Ascomycota</taxon>
        <taxon>Pezizomycotina</taxon>
        <taxon>Eurotiomycetes</taxon>
        <taxon>Eurotiomycetidae</taxon>
        <taxon>Onygenales</taxon>
        <taxon>Ajellomycetaceae</taxon>
        <taxon>Blastomyces</taxon>
    </lineage>
</organism>
<reference evidence="3" key="1">
    <citation type="journal article" date="2015" name="PLoS Genet.">
        <title>The dynamic genome and transcriptome of the human fungal pathogen Blastomyces and close relative Emmonsia.</title>
        <authorList>
            <person name="Munoz J.F."/>
            <person name="Gauthier G.M."/>
            <person name="Desjardins C.A."/>
            <person name="Gallo J.E."/>
            <person name="Holder J."/>
            <person name="Sullivan T.D."/>
            <person name="Marty A.J."/>
            <person name="Carmen J.C."/>
            <person name="Chen Z."/>
            <person name="Ding L."/>
            <person name="Gujja S."/>
            <person name="Magrini V."/>
            <person name="Misas E."/>
            <person name="Mitreva M."/>
            <person name="Priest M."/>
            <person name="Saif S."/>
            <person name="Whiston E.A."/>
            <person name="Young S."/>
            <person name="Zeng Q."/>
            <person name="Goldman W.E."/>
            <person name="Mardis E.R."/>
            <person name="Taylor J.W."/>
            <person name="McEwen J.G."/>
            <person name="Clay O.K."/>
            <person name="Klein B.S."/>
            <person name="Cuomo C.A."/>
        </authorList>
    </citation>
    <scope>NUCLEOTIDE SEQUENCE [LARGE SCALE GENOMIC DNA]</scope>
    <source>
        <strain evidence="3">SLH14081</strain>
    </source>
</reference>
<evidence type="ECO:0000256" key="1">
    <source>
        <dbReference type="SAM" id="MobiDB-lite"/>
    </source>
</evidence>
<dbReference type="RefSeq" id="XP_002624122.2">
    <property type="nucleotide sequence ID" value="XM_002624076.2"/>
</dbReference>
<dbReference type="KEGG" id="bgh:BDBG_05630"/>
<dbReference type="VEuPathDB" id="FungiDB:BDBG_05630"/>
<name>A0A179URS9_BLAGS</name>
<protein>
    <submittedName>
        <fullName evidence="2">Uncharacterized protein</fullName>
    </submittedName>
</protein>
<dbReference type="GeneID" id="8509300"/>
<keyword evidence="3" id="KW-1185">Reference proteome</keyword>
<dbReference type="EMBL" id="GG657458">
    <property type="protein sequence ID" value="OAT09939.1"/>
    <property type="molecule type" value="Genomic_DNA"/>
</dbReference>
<evidence type="ECO:0000313" key="3">
    <source>
        <dbReference type="Proteomes" id="UP000002038"/>
    </source>
</evidence>
<dbReference type="AlphaFoldDB" id="A0A179URS9"/>
<evidence type="ECO:0000313" key="2">
    <source>
        <dbReference type="EMBL" id="OAT09939.1"/>
    </source>
</evidence>